<feature type="region of interest" description="Disordered" evidence="2">
    <location>
        <begin position="203"/>
        <end position="222"/>
    </location>
</feature>
<evidence type="ECO:0000256" key="1">
    <source>
        <dbReference type="SAM" id="Coils"/>
    </source>
</evidence>
<dbReference type="EMBL" id="KN831768">
    <property type="protein sequence ID" value="KIM48788.1"/>
    <property type="molecule type" value="Genomic_DNA"/>
</dbReference>
<name>A0A0C2YGD7_HEBCY</name>
<reference evidence="3 4" key="1">
    <citation type="submission" date="2014-04" db="EMBL/GenBank/DDBJ databases">
        <authorList>
            <consortium name="DOE Joint Genome Institute"/>
            <person name="Kuo A."/>
            <person name="Gay G."/>
            <person name="Dore J."/>
            <person name="Kohler A."/>
            <person name="Nagy L.G."/>
            <person name="Floudas D."/>
            <person name="Copeland A."/>
            <person name="Barry K.W."/>
            <person name="Cichocki N."/>
            <person name="Veneault-Fourrey C."/>
            <person name="LaButti K."/>
            <person name="Lindquist E.A."/>
            <person name="Lipzen A."/>
            <person name="Lundell T."/>
            <person name="Morin E."/>
            <person name="Murat C."/>
            <person name="Sun H."/>
            <person name="Tunlid A."/>
            <person name="Henrissat B."/>
            <person name="Grigoriev I.V."/>
            <person name="Hibbett D.S."/>
            <person name="Martin F."/>
            <person name="Nordberg H.P."/>
            <person name="Cantor M.N."/>
            <person name="Hua S.X."/>
        </authorList>
    </citation>
    <scope>NUCLEOTIDE SEQUENCE [LARGE SCALE GENOMIC DNA]</scope>
    <source>
        <strain evidence="4">h7</strain>
    </source>
</reference>
<feature type="coiled-coil region" evidence="1">
    <location>
        <begin position="223"/>
        <end position="282"/>
    </location>
</feature>
<accession>A0A0C2YGD7</accession>
<sequence>MSSKAHNVANVISSLGGPSLNLGNTPWADDLEAGNLLLSWLADQLCESTVSLATGTEETQEKDEECERHARAAIGEVTLEPEEVLMVKNIQNMPQNTYTAPPEYMPPSRLTKQAELISEEIDSVQGEAELLKARISQTKAVSNKITHSVESLQRVLHDLDTKTRHSEERLSELSITADTTIALTVDSAKGVLRSLAHSVTLNSQEAGLSPDSDPPENDRSPYLESAQNLLQDRQNEISILITKLQQTLECVSELSLQEATRAQDLQNEARRLENAFDSLRNEDPPSKEPHMRTWSHTGKDYLVEKELQEICALLEEEVSKEKQGEGKSDALENLLSELDDSHLVNRSNVSIPKGTVVRDILQQAWALDQEAIMNAHQKALEEVRQNSDMAINWADLAFFRPFCLLTLPLALLRDFKRSRGRAGYN</sequence>
<evidence type="ECO:0000256" key="2">
    <source>
        <dbReference type="SAM" id="MobiDB-lite"/>
    </source>
</evidence>
<dbReference type="AlphaFoldDB" id="A0A0C2YGD7"/>
<protein>
    <submittedName>
        <fullName evidence="3">Uncharacterized protein</fullName>
    </submittedName>
</protein>
<evidence type="ECO:0000313" key="3">
    <source>
        <dbReference type="EMBL" id="KIM48788.1"/>
    </source>
</evidence>
<dbReference type="HOGENOM" id="CLU_645653_0_0_1"/>
<keyword evidence="1" id="KW-0175">Coiled coil</keyword>
<organism evidence="3 4">
    <name type="scientific">Hebeloma cylindrosporum</name>
    <dbReference type="NCBI Taxonomy" id="76867"/>
    <lineage>
        <taxon>Eukaryota</taxon>
        <taxon>Fungi</taxon>
        <taxon>Dikarya</taxon>
        <taxon>Basidiomycota</taxon>
        <taxon>Agaricomycotina</taxon>
        <taxon>Agaricomycetes</taxon>
        <taxon>Agaricomycetidae</taxon>
        <taxon>Agaricales</taxon>
        <taxon>Agaricineae</taxon>
        <taxon>Hymenogastraceae</taxon>
        <taxon>Hebeloma</taxon>
    </lineage>
</organism>
<proteinExistence type="predicted"/>
<gene>
    <name evidence="3" type="ORF">M413DRAFT_86088</name>
</gene>
<evidence type="ECO:0000313" key="4">
    <source>
        <dbReference type="Proteomes" id="UP000053424"/>
    </source>
</evidence>
<dbReference type="OrthoDB" id="2754287at2759"/>
<dbReference type="Proteomes" id="UP000053424">
    <property type="component" value="Unassembled WGS sequence"/>
</dbReference>
<reference evidence="4" key="2">
    <citation type="submission" date="2015-01" db="EMBL/GenBank/DDBJ databases">
        <title>Evolutionary Origins and Diversification of the Mycorrhizal Mutualists.</title>
        <authorList>
            <consortium name="DOE Joint Genome Institute"/>
            <consortium name="Mycorrhizal Genomics Consortium"/>
            <person name="Kohler A."/>
            <person name="Kuo A."/>
            <person name="Nagy L.G."/>
            <person name="Floudas D."/>
            <person name="Copeland A."/>
            <person name="Barry K.W."/>
            <person name="Cichocki N."/>
            <person name="Veneault-Fourrey C."/>
            <person name="LaButti K."/>
            <person name="Lindquist E.A."/>
            <person name="Lipzen A."/>
            <person name="Lundell T."/>
            <person name="Morin E."/>
            <person name="Murat C."/>
            <person name="Riley R."/>
            <person name="Ohm R."/>
            <person name="Sun H."/>
            <person name="Tunlid A."/>
            <person name="Henrissat B."/>
            <person name="Grigoriev I.V."/>
            <person name="Hibbett D.S."/>
            <person name="Martin F."/>
        </authorList>
    </citation>
    <scope>NUCLEOTIDE SEQUENCE [LARGE SCALE GENOMIC DNA]</scope>
    <source>
        <strain evidence="4">h7</strain>
    </source>
</reference>
<keyword evidence="4" id="KW-1185">Reference proteome</keyword>